<evidence type="ECO:0000313" key="3">
    <source>
        <dbReference type="Proteomes" id="UP000236726"/>
    </source>
</evidence>
<name>A0A1H5TT78_9FIRM</name>
<evidence type="ECO:0000313" key="2">
    <source>
        <dbReference type="EMBL" id="SEF66004.1"/>
    </source>
</evidence>
<organism evidence="2 3">
    <name type="scientific">Lachnospira multipara</name>
    <dbReference type="NCBI Taxonomy" id="28051"/>
    <lineage>
        <taxon>Bacteria</taxon>
        <taxon>Bacillati</taxon>
        <taxon>Bacillota</taxon>
        <taxon>Clostridia</taxon>
        <taxon>Lachnospirales</taxon>
        <taxon>Lachnospiraceae</taxon>
        <taxon>Lachnospira</taxon>
    </lineage>
</organism>
<gene>
    <name evidence="2" type="ORF">SAMN05216537_105110</name>
</gene>
<dbReference type="RefSeq" id="WP_103952558.1">
    <property type="nucleotide sequence ID" value="NZ_FNUL01000005.1"/>
</dbReference>
<keyword evidence="1" id="KW-0472">Membrane</keyword>
<keyword evidence="3" id="KW-1185">Reference proteome</keyword>
<proteinExistence type="predicted"/>
<reference evidence="2 3" key="1">
    <citation type="submission" date="2016-10" db="EMBL/GenBank/DDBJ databases">
        <authorList>
            <person name="de Groot N.N."/>
        </authorList>
    </citation>
    <scope>NUCLEOTIDE SEQUENCE [LARGE SCALE GENOMIC DNA]</scope>
    <source>
        <strain evidence="2 3">D15d</strain>
    </source>
</reference>
<evidence type="ECO:0000256" key="1">
    <source>
        <dbReference type="SAM" id="Phobius"/>
    </source>
</evidence>
<dbReference type="Proteomes" id="UP000236726">
    <property type="component" value="Unassembled WGS sequence"/>
</dbReference>
<feature type="transmembrane region" description="Helical" evidence="1">
    <location>
        <begin position="44"/>
        <end position="65"/>
    </location>
</feature>
<protein>
    <submittedName>
        <fullName evidence="2">Uncharacterized protein</fullName>
    </submittedName>
</protein>
<keyword evidence="1" id="KW-1133">Transmembrane helix</keyword>
<dbReference type="EMBL" id="FNUL01000005">
    <property type="protein sequence ID" value="SEF66004.1"/>
    <property type="molecule type" value="Genomic_DNA"/>
</dbReference>
<sequence length="99" mass="10780">MKQISSLEKSKTNLATAASISLGIVGLLFIAGSVMIAVGNPKLQLVSVIISIPGFVMVIMANFVYAKLVQLKECKIRPLVDKKMNEIYEICDKGKKLLL</sequence>
<dbReference type="AlphaFoldDB" id="A0A1H5TT78"/>
<keyword evidence="1" id="KW-0812">Transmembrane</keyword>
<feature type="transmembrane region" description="Helical" evidence="1">
    <location>
        <begin position="12"/>
        <end position="38"/>
    </location>
</feature>
<accession>A0A1H5TT78</accession>